<evidence type="ECO:0000313" key="3">
    <source>
        <dbReference type="EMBL" id="GHG48128.1"/>
    </source>
</evidence>
<dbReference type="EMBL" id="BNBF01000007">
    <property type="protein sequence ID" value="GHG48128.1"/>
    <property type="molecule type" value="Genomic_DNA"/>
</dbReference>
<organism evidence="3 4">
    <name type="scientific">Streptomyces capoamus</name>
    <dbReference type="NCBI Taxonomy" id="68183"/>
    <lineage>
        <taxon>Bacteria</taxon>
        <taxon>Bacillati</taxon>
        <taxon>Actinomycetota</taxon>
        <taxon>Actinomycetes</taxon>
        <taxon>Kitasatosporales</taxon>
        <taxon>Streptomycetaceae</taxon>
        <taxon>Streptomyces</taxon>
    </lineage>
</organism>
<gene>
    <name evidence="3" type="ORF">GCM10018980_28160</name>
</gene>
<accession>A0A919C5P0</accession>
<keyword evidence="4" id="KW-1185">Reference proteome</keyword>
<keyword evidence="2" id="KW-0812">Transmembrane</keyword>
<name>A0A919C5P0_9ACTN</name>
<feature type="transmembrane region" description="Helical" evidence="2">
    <location>
        <begin position="12"/>
        <end position="34"/>
    </location>
</feature>
<keyword evidence="2" id="KW-1133">Transmembrane helix</keyword>
<evidence type="ECO:0000256" key="1">
    <source>
        <dbReference type="SAM" id="MobiDB-lite"/>
    </source>
</evidence>
<sequence length="73" mass="8040">MVCMNGNQIEGLIGMLTTLGILVLLILPSLLGALRERRIDRQLRQAARQPGPHAEPAPQDRPRTRRHGAARPA</sequence>
<evidence type="ECO:0000313" key="4">
    <source>
        <dbReference type="Proteomes" id="UP000619355"/>
    </source>
</evidence>
<keyword evidence="2" id="KW-0472">Membrane</keyword>
<dbReference type="AlphaFoldDB" id="A0A919C5P0"/>
<comment type="caution">
    <text evidence="3">The sequence shown here is derived from an EMBL/GenBank/DDBJ whole genome shotgun (WGS) entry which is preliminary data.</text>
</comment>
<dbReference type="Proteomes" id="UP000619355">
    <property type="component" value="Unassembled WGS sequence"/>
</dbReference>
<evidence type="ECO:0000256" key="2">
    <source>
        <dbReference type="SAM" id="Phobius"/>
    </source>
</evidence>
<reference evidence="4" key="1">
    <citation type="journal article" date="2019" name="Int. J. Syst. Evol. Microbiol.">
        <title>The Global Catalogue of Microorganisms (GCM) 10K type strain sequencing project: providing services to taxonomists for standard genome sequencing and annotation.</title>
        <authorList>
            <consortium name="The Broad Institute Genomics Platform"/>
            <consortium name="The Broad Institute Genome Sequencing Center for Infectious Disease"/>
            <person name="Wu L."/>
            <person name="Ma J."/>
        </authorList>
    </citation>
    <scope>NUCLEOTIDE SEQUENCE [LARGE SCALE GENOMIC DNA]</scope>
    <source>
        <strain evidence="4">JCM 4253</strain>
    </source>
</reference>
<protein>
    <submittedName>
        <fullName evidence="3">Uncharacterized protein</fullName>
    </submittedName>
</protein>
<feature type="compositionally biased region" description="Basic residues" evidence="1">
    <location>
        <begin position="63"/>
        <end position="73"/>
    </location>
</feature>
<proteinExistence type="predicted"/>
<feature type="region of interest" description="Disordered" evidence="1">
    <location>
        <begin position="42"/>
        <end position="73"/>
    </location>
</feature>